<organism evidence="2">
    <name type="scientific">marine sediment metagenome</name>
    <dbReference type="NCBI Taxonomy" id="412755"/>
    <lineage>
        <taxon>unclassified sequences</taxon>
        <taxon>metagenomes</taxon>
        <taxon>ecological metagenomes</taxon>
    </lineage>
</organism>
<evidence type="ECO:0000256" key="1">
    <source>
        <dbReference type="SAM" id="Coils"/>
    </source>
</evidence>
<comment type="caution">
    <text evidence="2">The sequence shown here is derived from an EMBL/GenBank/DDBJ whole genome shotgun (WGS) entry which is preliminary data.</text>
</comment>
<keyword evidence="1" id="KW-0175">Coiled coil</keyword>
<protein>
    <submittedName>
        <fullName evidence="2">Uncharacterized protein</fullName>
    </submittedName>
</protein>
<accession>A0A0F9ATX7</accession>
<proteinExistence type="predicted"/>
<feature type="coiled-coil region" evidence="1">
    <location>
        <begin position="112"/>
        <end position="139"/>
    </location>
</feature>
<dbReference type="EMBL" id="LAZR01055767">
    <property type="protein sequence ID" value="KKK75646.1"/>
    <property type="molecule type" value="Genomic_DNA"/>
</dbReference>
<feature type="non-terminal residue" evidence="2">
    <location>
        <position position="163"/>
    </location>
</feature>
<evidence type="ECO:0000313" key="2">
    <source>
        <dbReference type="EMBL" id="KKK75646.1"/>
    </source>
</evidence>
<sequence length="163" mass="18252">MDLPTGCLCQMRQNKPLDIKVNCPENHGRTRVPTFWIPHMKHGDVEITPEMIGEVNGKAWEQFECEGCKLDFPVEDGALCKECHTAGQAEMDKLERSDGLLGNAATALGEKWTEVAQQNKSLQAENERLREALEYVREESGLKRSAIVGKTNINKTVTRVLEA</sequence>
<name>A0A0F9ATX7_9ZZZZ</name>
<reference evidence="2" key="1">
    <citation type="journal article" date="2015" name="Nature">
        <title>Complex archaea that bridge the gap between prokaryotes and eukaryotes.</title>
        <authorList>
            <person name="Spang A."/>
            <person name="Saw J.H."/>
            <person name="Jorgensen S.L."/>
            <person name="Zaremba-Niedzwiedzka K."/>
            <person name="Martijn J."/>
            <person name="Lind A.E."/>
            <person name="van Eijk R."/>
            <person name="Schleper C."/>
            <person name="Guy L."/>
            <person name="Ettema T.J."/>
        </authorList>
    </citation>
    <scope>NUCLEOTIDE SEQUENCE</scope>
</reference>
<dbReference type="AlphaFoldDB" id="A0A0F9ATX7"/>
<gene>
    <name evidence="2" type="ORF">LCGC14_2871610</name>
</gene>